<proteinExistence type="predicted"/>
<sequence length="1010" mass="112736">MSFQKFAASWLSAAQETNFGLATFHVDFSLIKVEAPAEFQTIGRELAMSRRQAAEEGDHHVIARKLGALFQHCLPSTPHLIKAYGHRATEIILAAGADSEPSTMKSIFADQAGVDATSLWAAATSGAAAISVHLLACLLARIWSPSQATAIWTELIQERKHELSSCDETHPSYHENLHISKLTITRDQLSVWDASARSWLRTADGVMSRKHAQLNHVINNTILPVNTKATLYQSVMHAWKRAMELTSDLISGQPQSIPDGSVLLGLSSWHLYPDMIVLSESSIPIVQDDRLVSSGGLLTIGLQIEVGGEHDGIFWSLPLGHLRYYGGPVISEGSLNISKGRVSPSSLMLVALGCMTSSWKFSNTDLASVLIRLWEYISTAAYRHDWTFFWLGHVAQGIEQLLSSDELLVQECQQLVRLGRKRSSDFLGTDLKIPPMFGLCDVPLFLSLIESTEDRISVLRNYVQELGDDDRIYLIRYRYGCSSIGSCGFEYATATSMGSPTLKRDNSGHQIKAKKYLRWVEDTAVAEASFQMSKDPSLSHSQAHLVARQKLLEPNGELVLPYAAESIKSRMTSRGSNIRWWNPHNIFESYSVDAIQPLVTATHEYKRYVDISWVIGDLNSIALFSVRQAKTYIPQRARPPLPGVGLNLLTRAIDTRILSPQKIVDHLFRFIVSHEQESFYMSMRALITLGEVYKMLPGATVELRATSSPLHLRAWVSGKDKEPDTNARTSQLGESICPLRPAPRWMSPAPMTRSRTFSCIALFESGVFDLDPYQLQDVMAMASGDSIYISAALLCDPSEVPKGYEIRRIRGSIGKPGMVMLIPPQQPMVRKMEEWRLVNHRPFDGRLENSFQATSLHLRFTDYQLPIHIGIHGVRGSEIYFLESCVSVHDKGTWVADLDVLKRLSGDLIKRHACTSSQQSCSHSSQSLSKIEALTSIDDWDEILDPPDGIGIIRARHNWLARLATAVLSSQLGHKTIVLPNEFCWDCVTESWGDYTINSDQEDEQVFFVC</sequence>
<organism evidence="1 2">
    <name type="scientific">Xylaria bambusicola</name>
    <dbReference type="NCBI Taxonomy" id="326684"/>
    <lineage>
        <taxon>Eukaryota</taxon>
        <taxon>Fungi</taxon>
        <taxon>Dikarya</taxon>
        <taxon>Ascomycota</taxon>
        <taxon>Pezizomycotina</taxon>
        <taxon>Sordariomycetes</taxon>
        <taxon>Xylariomycetidae</taxon>
        <taxon>Xylariales</taxon>
        <taxon>Xylariaceae</taxon>
        <taxon>Xylaria</taxon>
    </lineage>
</organism>
<protein>
    <submittedName>
        <fullName evidence="1">Uncharacterized protein</fullName>
    </submittedName>
</protein>
<accession>A0AAN7ZAX4</accession>
<evidence type="ECO:0000313" key="1">
    <source>
        <dbReference type="EMBL" id="KAK5631958.1"/>
    </source>
</evidence>
<dbReference type="Proteomes" id="UP001305414">
    <property type="component" value="Unassembled WGS sequence"/>
</dbReference>
<name>A0AAN7ZAX4_9PEZI</name>
<gene>
    <name evidence="1" type="ORF">RRF57_007672</name>
</gene>
<dbReference type="EMBL" id="JAWHQM010000022">
    <property type="protein sequence ID" value="KAK5631958.1"/>
    <property type="molecule type" value="Genomic_DNA"/>
</dbReference>
<reference evidence="1 2" key="1">
    <citation type="submission" date="2023-10" db="EMBL/GenBank/DDBJ databases">
        <title>Draft genome sequence of Xylaria bambusicola isolate GMP-LS, the root and basal stem rot pathogen of sugarcane in Indonesia.</title>
        <authorList>
            <person name="Selvaraj P."/>
            <person name="Muralishankar V."/>
            <person name="Muruganantham S."/>
            <person name="Sp S."/>
            <person name="Haryani S."/>
            <person name="Lau K.J.X."/>
            <person name="Naqvi N.I."/>
        </authorList>
    </citation>
    <scope>NUCLEOTIDE SEQUENCE [LARGE SCALE GENOMIC DNA]</scope>
    <source>
        <strain evidence="1">GMP-LS</strain>
    </source>
</reference>
<evidence type="ECO:0000313" key="2">
    <source>
        <dbReference type="Proteomes" id="UP001305414"/>
    </source>
</evidence>
<comment type="caution">
    <text evidence="1">The sequence shown here is derived from an EMBL/GenBank/DDBJ whole genome shotgun (WGS) entry which is preliminary data.</text>
</comment>
<keyword evidence="2" id="KW-1185">Reference proteome</keyword>
<dbReference type="AlphaFoldDB" id="A0AAN7ZAX4"/>